<name>A0A6J4M5C6_9BACT</name>
<protein>
    <recommendedName>
        <fullName evidence="2">DUF1579 domain-containing protein</fullName>
    </recommendedName>
</protein>
<dbReference type="EMBL" id="CADCTW010000169">
    <property type="protein sequence ID" value="CAA9350653.1"/>
    <property type="molecule type" value="Genomic_DNA"/>
</dbReference>
<evidence type="ECO:0000313" key="1">
    <source>
        <dbReference type="EMBL" id="CAA9350653.1"/>
    </source>
</evidence>
<evidence type="ECO:0008006" key="2">
    <source>
        <dbReference type="Google" id="ProtNLM"/>
    </source>
</evidence>
<gene>
    <name evidence="1" type="ORF">AVDCRST_MAG68-3562</name>
</gene>
<accession>A0A6J4M5C6</accession>
<dbReference type="InterPro" id="IPR011473">
    <property type="entry name" value="DUF1579"/>
</dbReference>
<dbReference type="AlphaFoldDB" id="A0A6J4M5C6"/>
<dbReference type="Pfam" id="PF07617">
    <property type="entry name" value="DUF1579"/>
    <property type="match status" value="1"/>
</dbReference>
<proteinExistence type="predicted"/>
<organism evidence="1">
    <name type="scientific">uncultured Gemmatimonadota bacterium</name>
    <dbReference type="NCBI Taxonomy" id="203437"/>
    <lineage>
        <taxon>Bacteria</taxon>
        <taxon>Pseudomonadati</taxon>
        <taxon>Gemmatimonadota</taxon>
        <taxon>environmental samples</taxon>
    </lineage>
</organism>
<sequence>MNGLETLAACAGRWRGTSTLQDPMRGVAEESRSDMEVTPVLGGTFVRVDYTWAYGGTPQEGSVLVGLDGAASGHWIDSWHMGKKGMACTGPAPADGTFRLTGAYAAPPGPDWGWRIDLTPGPDSLRMGMTNVSPEGEESPAVEAVYVRA</sequence>
<reference evidence="1" key="1">
    <citation type="submission" date="2020-02" db="EMBL/GenBank/DDBJ databases">
        <authorList>
            <person name="Meier V. D."/>
        </authorList>
    </citation>
    <scope>NUCLEOTIDE SEQUENCE</scope>
    <source>
        <strain evidence="1">AVDCRST_MAG68</strain>
    </source>
</reference>